<feature type="transmembrane region" description="Helical" evidence="14">
    <location>
        <begin position="232"/>
        <end position="249"/>
    </location>
</feature>
<evidence type="ECO:0000256" key="12">
    <source>
        <dbReference type="ARBA" id="ARBA00032932"/>
    </source>
</evidence>
<evidence type="ECO:0000313" key="16">
    <source>
        <dbReference type="Proteomes" id="UP000230093"/>
    </source>
</evidence>
<evidence type="ECO:0000256" key="6">
    <source>
        <dbReference type="ARBA" id="ARBA00022692"/>
    </source>
</evidence>
<sequence length="250" mass="27774">MNLVQAVFLGLFQGLTEFLPVSSSGHLVIGQRLFGLLDPPVLFDILVHIGTLISIIIFFNKKIFGFYKDKKNWILIIVGSIPAALLGFILNSYIEVLFNSLKLVGLALLVTAGLLFLTKRWEKRNKDKERPLSSKNAFIIGLFQALAIIPGVSRSGSTISAGLFQGINRKKAFDFSFFLGAPAMLGALCLQLPDMMVKKQEFYFGLIGLVIASIVGFLALKILRQVVLKAQLWYFSFYCFILGLLLLVFS</sequence>
<comment type="subcellular location">
    <subcellularLocation>
        <location evidence="1 14">Cell membrane</location>
        <topology evidence="1 14">Multi-pass membrane protein</topology>
    </subcellularLocation>
</comment>
<dbReference type="GO" id="GO:0071555">
    <property type="term" value="P:cell wall organization"/>
    <property type="evidence" value="ECO:0007669"/>
    <property type="project" value="UniProtKB-KW"/>
</dbReference>
<dbReference type="PANTHER" id="PTHR30622">
    <property type="entry name" value="UNDECAPRENYL-DIPHOSPHATASE"/>
    <property type="match status" value="1"/>
</dbReference>
<comment type="miscellaneous">
    <text evidence="14">Bacitracin is thought to be involved in the inhibition of peptidoglycan synthesis by sequestering undecaprenyl diphosphate, thereby reducing the pool of lipid carrier available.</text>
</comment>
<comment type="catalytic activity">
    <reaction evidence="13 14">
        <text>di-trans,octa-cis-undecaprenyl diphosphate + H2O = di-trans,octa-cis-undecaprenyl phosphate + phosphate + H(+)</text>
        <dbReference type="Rhea" id="RHEA:28094"/>
        <dbReference type="ChEBI" id="CHEBI:15377"/>
        <dbReference type="ChEBI" id="CHEBI:15378"/>
        <dbReference type="ChEBI" id="CHEBI:43474"/>
        <dbReference type="ChEBI" id="CHEBI:58405"/>
        <dbReference type="ChEBI" id="CHEBI:60392"/>
        <dbReference type="EC" id="3.6.1.27"/>
    </reaction>
</comment>
<feature type="transmembrane region" description="Helical" evidence="14">
    <location>
        <begin position="72"/>
        <end position="90"/>
    </location>
</feature>
<evidence type="ECO:0000256" key="7">
    <source>
        <dbReference type="ARBA" id="ARBA00022801"/>
    </source>
</evidence>
<evidence type="ECO:0000256" key="5">
    <source>
        <dbReference type="ARBA" id="ARBA00022475"/>
    </source>
</evidence>
<dbReference type="EMBL" id="PEZT01000023">
    <property type="protein sequence ID" value="PIS08939.1"/>
    <property type="molecule type" value="Genomic_DNA"/>
</dbReference>
<dbReference type="EC" id="3.6.1.27" evidence="3 14"/>
<dbReference type="PANTHER" id="PTHR30622:SF2">
    <property type="entry name" value="UNDECAPRENYL-DIPHOSPHATASE"/>
    <property type="match status" value="1"/>
</dbReference>
<dbReference type="HAMAP" id="MF_01006">
    <property type="entry name" value="Undec_diphosphatase"/>
    <property type="match status" value="1"/>
</dbReference>
<evidence type="ECO:0000256" key="13">
    <source>
        <dbReference type="ARBA" id="ARBA00047594"/>
    </source>
</evidence>
<dbReference type="GO" id="GO:0005886">
    <property type="term" value="C:plasma membrane"/>
    <property type="evidence" value="ECO:0007669"/>
    <property type="project" value="UniProtKB-SubCell"/>
</dbReference>
<dbReference type="InterPro" id="IPR003824">
    <property type="entry name" value="UppP"/>
</dbReference>
<feature type="transmembrane region" description="Helical" evidence="14">
    <location>
        <begin position="40"/>
        <end position="60"/>
    </location>
</feature>
<keyword evidence="8 14" id="KW-1133">Transmembrane helix</keyword>
<gene>
    <name evidence="14" type="primary">uppP</name>
    <name evidence="15" type="ORF">COT75_03690</name>
</gene>
<dbReference type="GO" id="GO:0050380">
    <property type="term" value="F:undecaprenyl-diphosphatase activity"/>
    <property type="evidence" value="ECO:0007669"/>
    <property type="project" value="UniProtKB-UniRule"/>
</dbReference>
<comment type="caution">
    <text evidence="15">The sequence shown here is derived from an EMBL/GenBank/DDBJ whole genome shotgun (WGS) entry which is preliminary data.</text>
</comment>
<evidence type="ECO:0000313" key="15">
    <source>
        <dbReference type="EMBL" id="PIS08939.1"/>
    </source>
</evidence>
<keyword evidence="14" id="KW-0961">Cell wall biogenesis/degradation</keyword>
<evidence type="ECO:0000256" key="3">
    <source>
        <dbReference type="ARBA" id="ARBA00012374"/>
    </source>
</evidence>
<keyword evidence="10 14" id="KW-0046">Antibiotic resistance</keyword>
<keyword evidence="5 14" id="KW-1003">Cell membrane</keyword>
<dbReference type="GO" id="GO:0046677">
    <property type="term" value="P:response to antibiotic"/>
    <property type="evidence" value="ECO:0007669"/>
    <property type="project" value="UniProtKB-UniRule"/>
</dbReference>
<dbReference type="Pfam" id="PF02673">
    <property type="entry name" value="BacA"/>
    <property type="match status" value="1"/>
</dbReference>
<comment type="similarity">
    <text evidence="2 14">Belongs to the UppP family.</text>
</comment>
<keyword evidence="6 14" id="KW-0812">Transmembrane</keyword>
<keyword evidence="9 14" id="KW-0472">Membrane</keyword>
<evidence type="ECO:0000256" key="8">
    <source>
        <dbReference type="ARBA" id="ARBA00022989"/>
    </source>
</evidence>
<evidence type="ECO:0000256" key="9">
    <source>
        <dbReference type="ARBA" id="ARBA00023136"/>
    </source>
</evidence>
<evidence type="ECO:0000256" key="14">
    <source>
        <dbReference type="HAMAP-Rule" id="MF_01006"/>
    </source>
</evidence>
<keyword evidence="14" id="KW-0573">Peptidoglycan synthesis</keyword>
<name>A0A2H0WAK5_9BACT</name>
<dbReference type="GO" id="GO:0009252">
    <property type="term" value="P:peptidoglycan biosynthetic process"/>
    <property type="evidence" value="ECO:0007669"/>
    <property type="project" value="UniProtKB-KW"/>
</dbReference>
<organism evidence="15 16">
    <name type="scientific">Candidatus Beckwithbacteria bacterium CG10_big_fil_rev_8_21_14_0_10_34_10</name>
    <dbReference type="NCBI Taxonomy" id="1974495"/>
    <lineage>
        <taxon>Bacteria</taxon>
        <taxon>Candidatus Beckwithiibacteriota</taxon>
    </lineage>
</organism>
<evidence type="ECO:0000256" key="10">
    <source>
        <dbReference type="ARBA" id="ARBA00023251"/>
    </source>
</evidence>
<comment type="function">
    <text evidence="14">Catalyzes the dephosphorylation of undecaprenyl diphosphate (UPP). Confers resistance to bacitracin.</text>
</comment>
<feature type="transmembrane region" description="Helical" evidence="14">
    <location>
        <begin position="173"/>
        <end position="190"/>
    </location>
</feature>
<reference evidence="16" key="1">
    <citation type="submission" date="2017-09" db="EMBL/GenBank/DDBJ databases">
        <title>Depth-based differentiation of microbial function through sediment-hosted aquifers and enrichment of novel symbionts in the deep terrestrial subsurface.</title>
        <authorList>
            <person name="Probst A.J."/>
            <person name="Ladd B."/>
            <person name="Jarett J.K."/>
            <person name="Geller-Mcgrath D.E."/>
            <person name="Sieber C.M.K."/>
            <person name="Emerson J.B."/>
            <person name="Anantharaman K."/>
            <person name="Thomas B.C."/>
            <person name="Malmstrom R."/>
            <person name="Stieglmeier M."/>
            <person name="Klingl A."/>
            <person name="Woyke T."/>
            <person name="Ryan C.M."/>
            <person name="Banfield J.F."/>
        </authorList>
    </citation>
    <scope>NUCLEOTIDE SEQUENCE [LARGE SCALE GENOMIC DNA]</scope>
</reference>
<evidence type="ECO:0000256" key="1">
    <source>
        <dbReference type="ARBA" id="ARBA00004651"/>
    </source>
</evidence>
<evidence type="ECO:0000256" key="2">
    <source>
        <dbReference type="ARBA" id="ARBA00010621"/>
    </source>
</evidence>
<keyword evidence="14" id="KW-0133">Cell shape</keyword>
<evidence type="ECO:0000256" key="11">
    <source>
        <dbReference type="ARBA" id="ARBA00032707"/>
    </source>
</evidence>
<accession>A0A2H0WAK5</accession>
<dbReference type="AlphaFoldDB" id="A0A2H0WAK5"/>
<keyword evidence="7 14" id="KW-0378">Hydrolase</keyword>
<dbReference type="GO" id="GO:0008360">
    <property type="term" value="P:regulation of cell shape"/>
    <property type="evidence" value="ECO:0007669"/>
    <property type="project" value="UniProtKB-KW"/>
</dbReference>
<feature type="transmembrane region" description="Helical" evidence="14">
    <location>
        <begin position="96"/>
        <end position="117"/>
    </location>
</feature>
<proteinExistence type="inferred from homology"/>
<dbReference type="Proteomes" id="UP000230093">
    <property type="component" value="Unassembled WGS sequence"/>
</dbReference>
<feature type="transmembrane region" description="Helical" evidence="14">
    <location>
        <begin position="202"/>
        <end position="220"/>
    </location>
</feature>
<protein>
    <recommendedName>
        <fullName evidence="4 14">Undecaprenyl-diphosphatase</fullName>
        <ecNumber evidence="3 14">3.6.1.27</ecNumber>
    </recommendedName>
    <alternativeName>
        <fullName evidence="12 14">Bacitracin resistance protein</fullName>
    </alternativeName>
    <alternativeName>
        <fullName evidence="11 14">Undecaprenyl pyrophosphate phosphatase</fullName>
    </alternativeName>
</protein>
<evidence type="ECO:0000256" key="4">
    <source>
        <dbReference type="ARBA" id="ARBA00021581"/>
    </source>
</evidence>